<accession>A0A090RRH2</accession>
<proteinExistence type="predicted"/>
<dbReference type="AlphaFoldDB" id="A0A090RRH2"/>
<evidence type="ECO:0000313" key="2">
    <source>
        <dbReference type="Proteomes" id="UP000029228"/>
    </source>
</evidence>
<evidence type="ECO:0000313" key="1">
    <source>
        <dbReference type="EMBL" id="GAL17980.1"/>
    </source>
</evidence>
<keyword evidence="2" id="KW-1185">Reference proteome</keyword>
<sequence>MIDHPDAQYYLQKLFDQSGLEELEEAEWQDFRKVSYINQHSQILQPVSMGIGVTVLPKVAIEYSEYKDKVDVWPTTELVSEPLYFVKKKRKQLAARYSFLLEVIKETEFS</sequence>
<name>A0A090RRH2_9VIBR</name>
<dbReference type="Proteomes" id="UP000029228">
    <property type="component" value="Unassembled WGS sequence"/>
</dbReference>
<reference evidence="1 2" key="1">
    <citation type="submission" date="2014-09" db="EMBL/GenBank/DDBJ databases">
        <title>Vibrio maritimus JCM 19235. (C45) whole genome shotgun sequence.</title>
        <authorList>
            <person name="Sawabe T."/>
            <person name="Meirelles P."/>
            <person name="Nakanishi M."/>
            <person name="Sayaka M."/>
            <person name="Hattori M."/>
            <person name="Ohkuma M."/>
        </authorList>
    </citation>
    <scope>NUCLEOTIDE SEQUENCE [LARGE SCALE GENOMIC DNA]</scope>
    <source>
        <strain evidence="2">JCM19235</strain>
    </source>
</reference>
<gene>
    <name evidence="1" type="ORF">JCM19235_6533</name>
</gene>
<protein>
    <submittedName>
        <fullName evidence="1">Transcriptional regulator LysR family</fullName>
    </submittedName>
</protein>
<dbReference type="STRING" id="990268.JCM19235_6533"/>
<comment type="caution">
    <text evidence="1">The sequence shown here is derived from an EMBL/GenBank/DDBJ whole genome shotgun (WGS) entry which is preliminary data.</text>
</comment>
<dbReference type="OrthoDB" id="5289754at2"/>
<dbReference type="SUPFAM" id="SSF53850">
    <property type="entry name" value="Periplasmic binding protein-like II"/>
    <property type="match status" value="1"/>
</dbReference>
<dbReference type="EMBL" id="BBMR01000002">
    <property type="protein sequence ID" value="GAL17980.1"/>
    <property type="molecule type" value="Genomic_DNA"/>
</dbReference>
<organism evidence="1 2">
    <name type="scientific">Vibrio maritimus</name>
    <dbReference type="NCBI Taxonomy" id="990268"/>
    <lineage>
        <taxon>Bacteria</taxon>
        <taxon>Pseudomonadati</taxon>
        <taxon>Pseudomonadota</taxon>
        <taxon>Gammaproteobacteria</taxon>
        <taxon>Vibrionales</taxon>
        <taxon>Vibrionaceae</taxon>
        <taxon>Vibrio</taxon>
    </lineage>
</organism>